<proteinExistence type="predicted"/>
<accession>A0A1E2VEC6</accession>
<keyword evidence="2" id="KW-1185">Reference proteome</keyword>
<dbReference type="EMBL" id="MDTQ01000001">
    <property type="protein sequence ID" value="ODC05338.1"/>
    <property type="molecule type" value="Genomic_DNA"/>
</dbReference>
<name>A0A1E2VEC6_9GAMM</name>
<organism evidence="1 2">
    <name type="scientific">Terasakiispira papahanaumokuakeensis</name>
    <dbReference type="NCBI Taxonomy" id="197479"/>
    <lineage>
        <taxon>Bacteria</taxon>
        <taxon>Pseudomonadati</taxon>
        <taxon>Pseudomonadota</taxon>
        <taxon>Gammaproteobacteria</taxon>
        <taxon>Oceanospirillales</taxon>
        <taxon>Terasakiispira</taxon>
    </lineage>
</organism>
<protein>
    <submittedName>
        <fullName evidence="1">Uncharacterized protein</fullName>
    </submittedName>
</protein>
<evidence type="ECO:0000313" key="1">
    <source>
        <dbReference type="EMBL" id="ODC05338.1"/>
    </source>
</evidence>
<dbReference type="AlphaFoldDB" id="A0A1E2VEC6"/>
<sequence length="93" mass="11339">MQGVDLKTLLTQYFDPLPRQLRIKAWDDYSVVLSDWQFEHWVLVTAQDDQYLTLRDRGPLRLVRADLQIEPPLRLRDFKEWIWMVRQIQVVQE</sequence>
<reference evidence="1 2" key="1">
    <citation type="submission" date="2016-08" db="EMBL/GenBank/DDBJ databases">
        <authorList>
            <person name="Seilhamer J.J."/>
        </authorList>
    </citation>
    <scope>NUCLEOTIDE SEQUENCE [LARGE SCALE GENOMIC DNA]</scope>
    <source>
        <strain evidence="1 2">PH27A</strain>
    </source>
</reference>
<evidence type="ECO:0000313" key="2">
    <source>
        <dbReference type="Proteomes" id="UP000094291"/>
    </source>
</evidence>
<comment type="caution">
    <text evidence="1">The sequence shown here is derived from an EMBL/GenBank/DDBJ whole genome shotgun (WGS) entry which is preliminary data.</text>
</comment>
<dbReference type="Proteomes" id="UP000094291">
    <property type="component" value="Unassembled WGS sequence"/>
</dbReference>
<gene>
    <name evidence="1" type="ORF">BFW38_09515</name>
</gene>